<dbReference type="Pfam" id="PF01557">
    <property type="entry name" value="FAA_hydrolase"/>
    <property type="match status" value="1"/>
</dbReference>
<name>A0A3E0IPF1_9STAP</name>
<dbReference type="Proteomes" id="UP000256562">
    <property type="component" value="Unassembled WGS sequence"/>
</dbReference>
<dbReference type="GO" id="GO:0006559">
    <property type="term" value="P:L-phenylalanine catabolic process"/>
    <property type="evidence" value="ECO:0007669"/>
    <property type="project" value="TreeGrafter"/>
</dbReference>
<proteinExistence type="predicted"/>
<dbReference type="SUPFAM" id="SSF56529">
    <property type="entry name" value="FAH"/>
    <property type="match status" value="1"/>
</dbReference>
<feature type="non-terminal residue" evidence="3">
    <location>
        <position position="1"/>
    </location>
</feature>
<dbReference type="GO" id="GO:0006572">
    <property type="term" value="P:L-tyrosine catabolic process"/>
    <property type="evidence" value="ECO:0007669"/>
    <property type="project" value="TreeGrafter"/>
</dbReference>
<evidence type="ECO:0000313" key="3">
    <source>
        <dbReference type="EMBL" id="REH95004.1"/>
    </source>
</evidence>
<dbReference type="AlphaFoldDB" id="A0A3E0IPF1"/>
<comment type="caution">
    <text evidence="3">The sequence shown here is derived from an EMBL/GenBank/DDBJ whole genome shotgun (WGS) entry which is preliminary data.</text>
</comment>
<dbReference type="Gene3D" id="3.90.850.10">
    <property type="entry name" value="Fumarylacetoacetase-like, C-terminal domain"/>
    <property type="match status" value="1"/>
</dbReference>
<dbReference type="GO" id="GO:1902000">
    <property type="term" value="P:homogentisate catabolic process"/>
    <property type="evidence" value="ECO:0007669"/>
    <property type="project" value="TreeGrafter"/>
</dbReference>
<dbReference type="InterPro" id="IPR036663">
    <property type="entry name" value="Fumarylacetoacetase_C_sf"/>
</dbReference>
<organism evidence="3 4">
    <name type="scientific">Staphylococcus felis</name>
    <dbReference type="NCBI Taxonomy" id="46127"/>
    <lineage>
        <taxon>Bacteria</taxon>
        <taxon>Bacillati</taxon>
        <taxon>Bacillota</taxon>
        <taxon>Bacilli</taxon>
        <taxon>Bacillales</taxon>
        <taxon>Staphylococcaceae</taxon>
        <taxon>Staphylococcus</taxon>
    </lineage>
</organism>
<accession>A0A3E0IPF1</accession>
<gene>
    <name evidence="3" type="ORF">DOS83_06870</name>
</gene>
<protein>
    <submittedName>
        <fullName evidence="3">Fumarylacetoacetase</fullName>
    </submittedName>
</protein>
<evidence type="ECO:0000313" key="4">
    <source>
        <dbReference type="Proteomes" id="UP000256562"/>
    </source>
</evidence>
<reference evidence="3 4" key="1">
    <citation type="journal article" date="2018" name="Vet. Microbiol.">
        <title>Characterisation of Staphylococcus felis isolated from cats using whole genome sequencing.</title>
        <authorList>
            <person name="Worthing K."/>
            <person name="Pang S."/>
            <person name="Trott D.J."/>
            <person name="Abraham S."/>
            <person name="Coombs G.W."/>
            <person name="Jordan D."/>
            <person name="McIntyre L."/>
            <person name="Davies M.R."/>
            <person name="Norris J."/>
        </authorList>
    </citation>
    <scope>NUCLEOTIDE SEQUENCE [LARGE SCALE GENOMIC DNA]</scope>
    <source>
        <strain evidence="3 4">F9</strain>
    </source>
</reference>
<dbReference type="RefSeq" id="WP_181897770.1">
    <property type="nucleotide sequence ID" value="NZ_QKXQ01000323.1"/>
</dbReference>
<feature type="domain" description="Fumarylacetoacetase-like C-terminal" evidence="2">
    <location>
        <begin position="2"/>
        <end position="86"/>
    </location>
</feature>
<dbReference type="GO" id="GO:0004334">
    <property type="term" value="F:fumarylacetoacetase activity"/>
    <property type="evidence" value="ECO:0007669"/>
    <property type="project" value="InterPro"/>
</dbReference>
<dbReference type="InterPro" id="IPR011234">
    <property type="entry name" value="Fumarylacetoacetase-like_C"/>
</dbReference>
<dbReference type="PANTHER" id="PTHR43069:SF2">
    <property type="entry name" value="FUMARYLACETOACETASE"/>
    <property type="match status" value="1"/>
</dbReference>
<evidence type="ECO:0000256" key="1">
    <source>
        <dbReference type="PIRSR" id="PIRSR605959-2"/>
    </source>
</evidence>
<feature type="binding site" evidence="1">
    <location>
        <position position="29"/>
    </location>
    <ligand>
        <name>substrate</name>
    </ligand>
</feature>
<evidence type="ECO:0000259" key="2">
    <source>
        <dbReference type="Pfam" id="PF01557"/>
    </source>
</evidence>
<dbReference type="PANTHER" id="PTHR43069">
    <property type="entry name" value="FUMARYLACETOACETASE"/>
    <property type="match status" value="1"/>
</dbReference>
<dbReference type="EMBL" id="QKXQ01000323">
    <property type="protein sequence ID" value="REH95004.1"/>
    <property type="molecule type" value="Genomic_DNA"/>
</dbReference>
<sequence>TYWSIAQMVAHHTITGCNLKTGDLLATGTISGKNQNERGSLMEITWRGENPIRVNNVKRSWLEDGDTLTLKAYAQGENYRIGFGEVVGKILPAHQNI</sequence>
<dbReference type="InterPro" id="IPR005959">
    <property type="entry name" value="Fumarylacetoacetase"/>
</dbReference>